<keyword evidence="2 5" id="KW-0812">Transmembrane</keyword>
<dbReference type="InterPro" id="IPR059112">
    <property type="entry name" value="CysZ/EI24"/>
</dbReference>
<reference evidence="6 7" key="6">
    <citation type="journal article" date="2011" name="Appl. Environ. Microbiol.">
        <title>Involvement of the azorhizobial chromosome partition gene (parA) in the onset of bacteroid differentiation during Sesbania rostrata stem nodule development.</title>
        <authorList>
            <person name="Liu CT."/>
            <person name="Lee KB."/>
            <person name="Wang YS."/>
            <person name="Peng MH."/>
            <person name="Lee KT."/>
            <person name="Suzuki S."/>
            <person name="Suzuki T."/>
            <person name="Oyaizu H."/>
        </authorList>
    </citation>
    <scope>NUCLEOTIDE SEQUENCE [LARGE SCALE GENOMIC DNA]</scope>
    <source>
        <strain evidence="7">ATCC 43989 / DSM 5975 / JCM 20966 / LMG 6465 / NBRC 14845 / NCIMB 13405 / ORS 571</strain>
    </source>
</reference>
<gene>
    <name evidence="6" type="ordered locus">AZC_3685</name>
</gene>
<sequence>MFSAAITAFGQVFSPLLRGVLLKSVALAIGLLIVMAIGLNAALQHLATLPYPWLDTLVAILGGLGLVFGALYLTPAASSLVAGLFLDDVAEAVEKESYPNDPLGRPQPLGRSILASIRFFGVVLAVNLGALFLLLVPGVNIIIFYVANAYLLSREYFELAAMRYRTPEEARALRQAHAVQVFLAGLLIVPVLFIPFLNLITPVYGTALMVHLHRRLAPVPGAGMGQGPLIEGRKVSA</sequence>
<proteinExistence type="predicted"/>
<feature type="transmembrane region" description="Helical" evidence="5">
    <location>
        <begin position="51"/>
        <end position="73"/>
    </location>
</feature>
<evidence type="ECO:0000313" key="6">
    <source>
        <dbReference type="EMBL" id="BAF89683.1"/>
    </source>
</evidence>
<dbReference type="eggNOG" id="COG2981">
    <property type="taxonomic scope" value="Bacteria"/>
</dbReference>
<protein>
    <recommendedName>
        <fullName evidence="8">CysZ-like protein</fullName>
    </recommendedName>
</protein>
<evidence type="ECO:0000256" key="3">
    <source>
        <dbReference type="ARBA" id="ARBA00022989"/>
    </source>
</evidence>
<reference evidence="6 7" key="5">
    <citation type="journal article" date="2010" name="Appl. Environ. Microbiol.">
        <title>phrR-like gene praR of Azorhizobium caulinodans ORS571 is essential for symbiosis with Sesbania rostrata and is involved in expression of reb genes.</title>
        <authorList>
            <person name="Akiba N."/>
            <person name="Aono T."/>
            <person name="Toyazaki H."/>
            <person name="Sato S."/>
            <person name="Oyaizu H."/>
        </authorList>
    </citation>
    <scope>NUCLEOTIDE SEQUENCE [LARGE SCALE GENOMIC DNA]</scope>
    <source>
        <strain evidence="7">ATCC 43989 / DSM 5975 / JCM 20966 / LMG 6465 / NBRC 14845 / NCIMB 13405 / ORS 571</strain>
    </source>
</reference>
<feature type="transmembrane region" description="Helical" evidence="5">
    <location>
        <begin position="181"/>
        <end position="205"/>
    </location>
</feature>
<evidence type="ECO:0008006" key="8">
    <source>
        <dbReference type="Google" id="ProtNLM"/>
    </source>
</evidence>
<organism evidence="6 7">
    <name type="scientific">Azorhizobium caulinodans (strain ATCC 43989 / DSM 5975 / JCM 20966 / LMG 6465 / NBRC 14845 / NCIMB 13405 / ORS 571)</name>
    <dbReference type="NCBI Taxonomy" id="438753"/>
    <lineage>
        <taxon>Bacteria</taxon>
        <taxon>Pseudomonadati</taxon>
        <taxon>Pseudomonadota</taxon>
        <taxon>Alphaproteobacteria</taxon>
        <taxon>Hyphomicrobiales</taxon>
        <taxon>Xanthobacteraceae</taxon>
        <taxon>Azorhizobium</taxon>
    </lineage>
</organism>
<reference evidence="6 7" key="4">
    <citation type="journal article" date="2009" name="Appl. Environ. Microbiol.">
        <title>Comparative genome-wide transcriptional profiling of Azorhizobium caulinodans ORS571 grown under free-living and symbiotic conditions.</title>
        <authorList>
            <person name="Tsukada S."/>
            <person name="Aono T."/>
            <person name="Akiba N."/>
            <person name="Lee KB."/>
            <person name="Liu CT."/>
            <person name="Toyazaki H."/>
            <person name="Oyaizu H."/>
        </authorList>
    </citation>
    <scope>NUCLEOTIDE SEQUENCE [LARGE SCALE GENOMIC DNA]</scope>
    <source>
        <strain evidence="7">ATCC 43989 / DSM 5975 / JCM 20966 / LMG 6465 / NBRC 14845 / NCIMB 13405 / ORS 571</strain>
    </source>
</reference>
<reference evidence="7" key="2">
    <citation type="submission" date="2007-04" db="EMBL/GenBank/DDBJ databases">
        <title>Complete genome sequence of the nitrogen-fixing bacterium Azorhizobium caulinodans ORS571.</title>
        <authorList>
            <person name="Lee K.B."/>
            <person name="Backer P.D."/>
            <person name="Aono T."/>
            <person name="Liu C.T."/>
            <person name="Suzuki S."/>
            <person name="Suzuki T."/>
            <person name="Kaneko T."/>
            <person name="Yamada M."/>
            <person name="Tabata S."/>
            <person name="Kupfer D.M."/>
            <person name="Najar F.Z."/>
            <person name="Wiley G.B."/>
            <person name="Roe B."/>
            <person name="Binnewies T."/>
            <person name="Ussery D."/>
            <person name="Vereecke D."/>
            <person name="Gevers D."/>
            <person name="Holsters M."/>
            <person name="Oyaizu H."/>
        </authorList>
    </citation>
    <scope>NUCLEOTIDE SEQUENCE [LARGE SCALE GENOMIC DNA]</scope>
    <source>
        <strain evidence="7">ATCC 43989 / DSM 5975 / JCM 20966 / LMG 6465 / NBRC 14845 / NCIMB 13405 / ORS 571</strain>
    </source>
</reference>
<evidence type="ECO:0000256" key="5">
    <source>
        <dbReference type="SAM" id="Phobius"/>
    </source>
</evidence>
<name>A8IN01_AZOC5</name>
<dbReference type="AlphaFoldDB" id="A8IN01"/>
<dbReference type="KEGG" id="azc:AZC_3685"/>
<dbReference type="NCBIfam" id="NF009407">
    <property type="entry name" value="PRK12768.1"/>
    <property type="match status" value="1"/>
</dbReference>
<keyword evidence="4 5" id="KW-0472">Membrane</keyword>
<evidence type="ECO:0000256" key="2">
    <source>
        <dbReference type="ARBA" id="ARBA00022692"/>
    </source>
</evidence>
<feature type="transmembrane region" description="Helical" evidence="5">
    <location>
        <begin position="119"/>
        <end position="147"/>
    </location>
</feature>
<dbReference type="EMBL" id="AP009384">
    <property type="protein sequence ID" value="BAF89683.1"/>
    <property type="molecule type" value="Genomic_DNA"/>
</dbReference>
<evidence type="ECO:0000256" key="1">
    <source>
        <dbReference type="ARBA" id="ARBA00004141"/>
    </source>
</evidence>
<dbReference type="Proteomes" id="UP000000270">
    <property type="component" value="Chromosome"/>
</dbReference>
<keyword evidence="3 5" id="KW-1133">Transmembrane helix</keyword>
<reference evidence="6 7" key="1">
    <citation type="journal article" date="2007" name="Appl. Environ. Microbiol.">
        <title>Rhizobial factors required for stem nodule maturation and maintenance in Sesbania rostrata-Azorhizobium caulinodans ORS571 symbiosis.</title>
        <authorList>
            <person name="Suzuki S."/>
            <person name="Aono T."/>
            <person name="Lee KB."/>
            <person name="Suzuki T."/>
            <person name="Liu CT."/>
            <person name="Miwa H."/>
            <person name="Wakao S."/>
            <person name="Iki T."/>
            <person name="Oyaizu H."/>
        </authorList>
    </citation>
    <scope>NUCLEOTIDE SEQUENCE [LARGE SCALE GENOMIC DNA]</scope>
    <source>
        <strain evidence="7">ATCC 43989 / DSM 5975 / JCM 20966 / LMG 6465 / NBRC 14845 / NCIMB 13405 / ORS 571</strain>
    </source>
</reference>
<dbReference type="RefSeq" id="WP_012172208.1">
    <property type="nucleotide sequence ID" value="NC_009937.1"/>
</dbReference>
<evidence type="ECO:0000313" key="7">
    <source>
        <dbReference type="Proteomes" id="UP000000270"/>
    </source>
</evidence>
<evidence type="ECO:0000256" key="4">
    <source>
        <dbReference type="ARBA" id="ARBA00023136"/>
    </source>
</evidence>
<keyword evidence="7" id="KW-1185">Reference proteome</keyword>
<feature type="transmembrane region" description="Helical" evidence="5">
    <location>
        <begin position="20"/>
        <end position="39"/>
    </location>
</feature>
<accession>A8IN01</accession>
<comment type="subcellular location">
    <subcellularLocation>
        <location evidence="1">Membrane</location>
        <topology evidence="1">Multi-pass membrane protein</topology>
    </subcellularLocation>
</comment>
<dbReference type="Pfam" id="PF07264">
    <property type="entry name" value="EI24"/>
    <property type="match status" value="1"/>
</dbReference>
<dbReference type="STRING" id="438753.AZC_3685"/>
<reference evidence="6 7" key="3">
    <citation type="journal article" date="2008" name="BMC Genomics">
        <title>The genome of the versatile nitrogen fixer Azorhizobium caulinodans ORS571.</title>
        <authorList>
            <person name="Lee KB."/>
            <person name="Backer P.D."/>
            <person name="Aono T."/>
            <person name="Liu CT."/>
            <person name="Suzuki S."/>
            <person name="Suzuki T."/>
            <person name="Kaneko T."/>
            <person name="Yamada M."/>
            <person name="Tabata S."/>
            <person name="Kupfer D.M."/>
            <person name="Najar F.Z."/>
            <person name="Wiley G.B."/>
            <person name="Roe B."/>
            <person name="Binnewies T.T."/>
            <person name="Ussery D.W."/>
            <person name="D'Haeze W."/>
            <person name="Herder J.D."/>
            <person name="Gevers D."/>
            <person name="Vereecke D."/>
            <person name="Holsters M."/>
            <person name="Oyaizu H."/>
        </authorList>
    </citation>
    <scope>NUCLEOTIDE SEQUENCE [LARGE SCALE GENOMIC DNA]</scope>
    <source>
        <strain evidence="7">ATCC 43989 / DSM 5975 / JCM 20966 / LMG 6465 / NBRC 14845 / NCIMB 13405 / ORS 571</strain>
    </source>
</reference>
<dbReference type="HOGENOM" id="CLU_081565_0_1_5"/>